<feature type="region of interest" description="Disordered" evidence="2">
    <location>
        <begin position="865"/>
        <end position="884"/>
    </location>
</feature>
<dbReference type="Pfam" id="PF13966">
    <property type="entry name" value="zf-RVT"/>
    <property type="match status" value="1"/>
</dbReference>
<dbReference type="InterPro" id="IPR036397">
    <property type="entry name" value="RNaseH_sf"/>
</dbReference>
<dbReference type="GO" id="GO:0031011">
    <property type="term" value="C:Ino80 complex"/>
    <property type="evidence" value="ECO:0007669"/>
    <property type="project" value="InterPro"/>
</dbReference>
<keyword evidence="5" id="KW-1185">Reference proteome</keyword>
<proteinExistence type="predicted"/>
<dbReference type="InterPro" id="IPR036691">
    <property type="entry name" value="Endo/exonu/phosph_ase_sf"/>
</dbReference>
<dbReference type="PANTHER" id="PTHR13052">
    <property type="entry name" value="NFRKB-RELATED"/>
    <property type="match status" value="1"/>
</dbReference>
<dbReference type="GO" id="GO:0008270">
    <property type="term" value="F:zinc ion binding"/>
    <property type="evidence" value="ECO:0007669"/>
    <property type="project" value="UniProtKB-KW"/>
</dbReference>
<evidence type="ECO:0000256" key="1">
    <source>
        <dbReference type="PROSITE-ProRule" id="PRU00047"/>
    </source>
</evidence>
<dbReference type="Pfam" id="PF14392">
    <property type="entry name" value="zf-CCHC_4"/>
    <property type="match status" value="1"/>
</dbReference>
<feature type="compositionally biased region" description="Basic and acidic residues" evidence="2">
    <location>
        <begin position="865"/>
        <end position="879"/>
    </location>
</feature>
<protein>
    <recommendedName>
        <fullName evidence="3">CCHC-type domain-containing protein</fullName>
    </recommendedName>
</protein>
<dbReference type="InterPro" id="IPR002156">
    <property type="entry name" value="RNaseH_domain"/>
</dbReference>
<dbReference type="SUPFAM" id="SSF53098">
    <property type="entry name" value="Ribonuclease H-like"/>
    <property type="match status" value="1"/>
</dbReference>
<dbReference type="InterPro" id="IPR044730">
    <property type="entry name" value="RNase_H-like_dom_plant"/>
</dbReference>
<dbReference type="GO" id="GO:0004523">
    <property type="term" value="F:RNA-DNA hybrid ribonuclease activity"/>
    <property type="evidence" value="ECO:0007669"/>
    <property type="project" value="InterPro"/>
</dbReference>
<dbReference type="EMBL" id="JABCRI010000004">
    <property type="protein sequence ID" value="KAF8408521.1"/>
    <property type="molecule type" value="Genomic_DNA"/>
</dbReference>
<sequence length="1436" mass="159769">MDLSRVLSREPWCFMGYPLLLARWQPEISPLSIPLSSLQIWVQLDGLAPALDTSEIGTQLCNSLGQVLSVDGSESGLPKWGKFLCVQVCMEVFKPLMAGKFIRSLSLGQRTVQFRYERLPRFCFGCGRLGHTLSNCSDHQEPGTRFGAWLWAESPKIHGFGPTDFSAQGSSPSEPSGSVAFGSPGPSFTWSNKQLHPNTILERLDRAMANDDWIQHFPMATVRHLPFCSSDHWPLLLDILAAKPRGRTPFRYKAMWRNHPQFSSIMKETCRIAALAVKLDQVTSAEELYWHQRSRVQWLKSGDQNTKISIQQPSIIVAETFCPVFARLMVPTRLSPNMLSSLNCPFSEAEISSALSQIGPLKAPGPNGYPAQFFQSEWSTIGSDIVQVIEQLLQEREAILAIHPSRRGVEDKWVWHFDPKGRFYVKLAYQVATNGGSSPIIGIGATSVPPDSVLWKSIWQAKIPRKIQFFLWRGCSNALVAGSILARRHIAMGVSCPWCGDIDESIEHCLMLCNFARAVLFSSLLAIYHQPNASQSFREWWLFLVNRLQTQPDKDTLVLNLASILWYIWKACNEKLFSSLSSSPRSIAARASAYAAEVQSVWSPTHAISPHPVLHFWVPPPLGLIKLNCDGAFFVGESIGGAGVVGRDSVGSVLDFRVQVVRCASAIMAEAKAIVFGISLAGERGWSNIVVESDSLSLILALQSPGEVFLLEVAVLLEDLRLRVAICSFASVSFSFSPRAANGLAHWLASSSLSNFRLGLGVIPPSFRDVCLRSGCDVHASPGLSVLSSPRKHVESSLSSHTNESGHFNWGENLAATAESCPWVADEKVCSSNKQNTSTMNRGELQKRKGFMKGRCGNTLVASERPKVVPSSRKEENPQKRCVRSGDSAKYMSYVKISRKQHQIVKSMKQSADGIQTKSLNHVLGHIKSFQVQPYEAFEEEERKKLHEHWLHLANRGIPAAFADWRDRQLQRQQLTKSLELEMAEKKKPLMAKDEKEANSGTGLLEQRDNGETDHEPIMDIRSYEDDEESVPSSTRSQPLQQIPLLNGHHELDLMDMDLEEDNGVMLKPEVTTPNPPEYLGNINSTDTIERGFPVPSAKDGWVAVGMPDSYYHRTSVSHGYTSSSEMSLRQPQPTEERPACLVDLESDILEDVGEDLLHGPSNDVVSALHVDKGGSFFSSYTNRDSNELLHPFFKGQEILPSYPHEHQQPGLRFSTTSNGSLETGQLPGHFQEQQQQLLEQRHMREKELYMHHMNQKNMYSNGGRYSISSQELFSPVDVQDWAVDPVHISTPLQPPLNSGGLLGQNWFPGEHRARGVWFGMDGTGTPGQCLGNGSNADESLFSVLSQWNGLQSYSSYNSMSATEQYVPARNFVGGEIPGNNGIFSQTTHQLNYLSGREAPAASALRTNNMPWMNSQHQNSGLHDSIGKPFLRSWNQ</sequence>
<keyword evidence="1" id="KW-0863">Zinc-finger</keyword>
<evidence type="ECO:0000256" key="2">
    <source>
        <dbReference type="SAM" id="MobiDB-lite"/>
    </source>
</evidence>
<dbReference type="InterPro" id="IPR026960">
    <property type="entry name" value="RVT-Znf"/>
</dbReference>
<dbReference type="Pfam" id="PF13456">
    <property type="entry name" value="RVT_3"/>
    <property type="match status" value="1"/>
</dbReference>
<dbReference type="OrthoDB" id="70874at2759"/>
<evidence type="ECO:0000259" key="3">
    <source>
        <dbReference type="PROSITE" id="PS50158"/>
    </source>
</evidence>
<feature type="compositionally biased region" description="Basic and acidic residues" evidence="2">
    <location>
        <begin position="1006"/>
        <end position="1016"/>
    </location>
</feature>
<name>A0A834ZK73_TETSI</name>
<dbReference type="InterPro" id="IPR024867">
    <property type="entry name" value="NFRKB"/>
</dbReference>
<reference evidence="4 5" key="1">
    <citation type="submission" date="2020-04" db="EMBL/GenBank/DDBJ databases">
        <title>Plant Genome Project.</title>
        <authorList>
            <person name="Zhang R.-G."/>
        </authorList>
    </citation>
    <scope>NUCLEOTIDE SEQUENCE [LARGE SCALE GENOMIC DNA]</scope>
    <source>
        <strain evidence="4">YNK0</strain>
        <tissue evidence="4">Leaf</tissue>
    </source>
</reference>
<feature type="compositionally biased region" description="Basic and acidic residues" evidence="2">
    <location>
        <begin position="988"/>
        <end position="998"/>
    </location>
</feature>
<dbReference type="InterPro" id="IPR001878">
    <property type="entry name" value="Znf_CCHC"/>
</dbReference>
<dbReference type="InterPro" id="IPR025836">
    <property type="entry name" value="Zn_knuckle_CX2CX4HX4C"/>
</dbReference>
<feature type="region of interest" description="Disordered" evidence="2">
    <location>
        <begin position="988"/>
        <end position="1016"/>
    </location>
</feature>
<dbReference type="Proteomes" id="UP000655225">
    <property type="component" value="Unassembled WGS sequence"/>
</dbReference>
<dbReference type="SUPFAM" id="SSF56219">
    <property type="entry name" value="DNase I-like"/>
    <property type="match status" value="1"/>
</dbReference>
<organism evidence="4 5">
    <name type="scientific">Tetracentron sinense</name>
    <name type="common">Spur-leaf</name>
    <dbReference type="NCBI Taxonomy" id="13715"/>
    <lineage>
        <taxon>Eukaryota</taxon>
        <taxon>Viridiplantae</taxon>
        <taxon>Streptophyta</taxon>
        <taxon>Embryophyta</taxon>
        <taxon>Tracheophyta</taxon>
        <taxon>Spermatophyta</taxon>
        <taxon>Magnoliopsida</taxon>
        <taxon>Trochodendrales</taxon>
        <taxon>Trochodendraceae</taxon>
        <taxon>Tetracentron</taxon>
    </lineage>
</organism>
<dbReference type="PROSITE" id="PS50158">
    <property type="entry name" value="ZF_CCHC"/>
    <property type="match status" value="1"/>
</dbReference>
<evidence type="ECO:0000313" key="4">
    <source>
        <dbReference type="EMBL" id="KAF8408521.1"/>
    </source>
</evidence>
<keyword evidence="1" id="KW-0862">Zinc</keyword>
<dbReference type="GO" id="GO:0003676">
    <property type="term" value="F:nucleic acid binding"/>
    <property type="evidence" value="ECO:0007669"/>
    <property type="project" value="InterPro"/>
</dbReference>
<gene>
    <name evidence="4" type="ORF">HHK36_007677</name>
</gene>
<keyword evidence="1" id="KW-0479">Metal-binding</keyword>
<dbReference type="Gene3D" id="3.30.420.10">
    <property type="entry name" value="Ribonuclease H-like superfamily/Ribonuclease H"/>
    <property type="match status" value="1"/>
</dbReference>
<feature type="domain" description="CCHC-type" evidence="3">
    <location>
        <begin position="123"/>
        <end position="136"/>
    </location>
</feature>
<dbReference type="CDD" id="cd06222">
    <property type="entry name" value="RNase_H_like"/>
    <property type="match status" value="1"/>
</dbReference>
<accession>A0A834ZK73</accession>
<comment type="caution">
    <text evidence="4">The sequence shown here is derived from an EMBL/GenBank/DDBJ whole genome shotgun (WGS) entry which is preliminary data.</text>
</comment>
<dbReference type="InterPro" id="IPR012337">
    <property type="entry name" value="RNaseH-like_sf"/>
</dbReference>
<dbReference type="PANTHER" id="PTHR13052:SF2">
    <property type="entry name" value="NUCLEAR FACTOR KAPPA-B-BINDING PROTEIN"/>
    <property type="match status" value="1"/>
</dbReference>
<evidence type="ECO:0000313" key="5">
    <source>
        <dbReference type="Proteomes" id="UP000655225"/>
    </source>
</evidence>